<feature type="domain" description="Acylphosphatase-like" evidence="7">
    <location>
        <begin position="13"/>
        <end position="99"/>
    </location>
</feature>
<name>A0ABQ5MZS1_9MICC</name>
<feature type="active site" evidence="5">
    <location>
        <position position="46"/>
    </location>
</feature>
<keyword evidence="9" id="KW-1185">Reference proteome</keyword>
<evidence type="ECO:0000256" key="2">
    <source>
        <dbReference type="ARBA" id="ARBA00012150"/>
    </source>
</evidence>
<dbReference type="Proteomes" id="UP001209654">
    <property type="component" value="Unassembled WGS sequence"/>
</dbReference>
<dbReference type="PROSITE" id="PS51160">
    <property type="entry name" value="ACYLPHOSPHATASE_3"/>
    <property type="match status" value="1"/>
</dbReference>
<evidence type="ECO:0000313" key="8">
    <source>
        <dbReference type="EMBL" id="GLB69474.1"/>
    </source>
</evidence>
<evidence type="ECO:0000256" key="5">
    <source>
        <dbReference type="PROSITE-ProRule" id="PRU00520"/>
    </source>
</evidence>
<keyword evidence="5" id="KW-0378">Hydrolase</keyword>
<protein>
    <recommendedName>
        <fullName evidence="3 5">acylphosphatase</fullName>
        <ecNumber evidence="2 5">3.6.1.7</ecNumber>
    </recommendedName>
</protein>
<dbReference type="EMBL" id="BRVS01000037">
    <property type="protein sequence ID" value="GLB69474.1"/>
    <property type="molecule type" value="Genomic_DNA"/>
</dbReference>
<comment type="catalytic activity">
    <reaction evidence="4 5">
        <text>an acyl phosphate + H2O = a carboxylate + phosphate + H(+)</text>
        <dbReference type="Rhea" id="RHEA:14965"/>
        <dbReference type="ChEBI" id="CHEBI:15377"/>
        <dbReference type="ChEBI" id="CHEBI:15378"/>
        <dbReference type="ChEBI" id="CHEBI:29067"/>
        <dbReference type="ChEBI" id="CHEBI:43474"/>
        <dbReference type="ChEBI" id="CHEBI:59918"/>
        <dbReference type="EC" id="3.6.1.7"/>
    </reaction>
</comment>
<evidence type="ECO:0000259" key="7">
    <source>
        <dbReference type="PROSITE" id="PS51160"/>
    </source>
</evidence>
<proteinExistence type="inferred from homology"/>
<reference evidence="8 9" key="1">
    <citation type="journal article" date="2023" name="Int. J. Syst. Evol. Microbiol.">
        <title>Arthrobacter mangrovi sp. nov., an actinobacterium isolated from the rhizosphere of a mangrove.</title>
        <authorList>
            <person name="Hamada M."/>
            <person name="Saitou S."/>
            <person name="Enomoto N."/>
            <person name="Nanri K."/>
            <person name="Hidaka K."/>
            <person name="Miura T."/>
            <person name="Tamura T."/>
        </authorList>
    </citation>
    <scope>NUCLEOTIDE SEQUENCE [LARGE SCALE GENOMIC DNA]</scope>
    <source>
        <strain evidence="8 9">NBRC 112813</strain>
    </source>
</reference>
<dbReference type="NCBIfam" id="NF011001">
    <property type="entry name" value="PRK14427.1"/>
    <property type="match status" value="1"/>
</dbReference>
<comment type="similarity">
    <text evidence="1 6">Belongs to the acylphosphatase family.</text>
</comment>
<dbReference type="EC" id="3.6.1.7" evidence="2 5"/>
<evidence type="ECO:0000256" key="1">
    <source>
        <dbReference type="ARBA" id="ARBA00005614"/>
    </source>
</evidence>
<evidence type="ECO:0000313" key="9">
    <source>
        <dbReference type="Proteomes" id="UP001209654"/>
    </source>
</evidence>
<feature type="active site" evidence="5">
    <location>
        <position position="28"/>
    </location>
</feature>
<dbReference type="Gene3D" id="3.30.70.100">
    <property type="match status" value="1"/>
</dbReference>
<dbReference type="InterPro" id="IPR036046">
    <property type="entry name" value="Acylphosphatase-like_dom_sf"/>
</dbReference>
<evidence type="ECO:0000256" key="6">
    <source>
        <dbReference type="RuleBase" id="RU004168"/>
    </source>
</evidence>
<dbReference type="RefSeq" id="WP_264797570.1">
    <property type="nucleotide sequence ID" value="NZ_BRVS01000037.1"/>
</dbReference>
<accession>A0ABQ5MZS1</accession>
<dbReference type="SUPFAM" id="SSF54975">
    <property type="entry name" value="Acylphosphatase/BLUF domain-like"/>
    <property type="match status" value="1"/>
</dbReference>
<dbReference type="Pfam" id="PF00708">
    <property type="entry name" value="Acylphosphatase"/>
    <property type="match status" value="1"/>
</dbReference>
<dbReference type="InterPro" id="IPR020456">
    <property type="entry name" value="Acylphosphatase"/>
</dbReference>
<organism evidence="8 9">
    <name type="scientific">Arthrobacter mangrovi</name>
    <dbReference type="NCBI Taxonomy" id="2966350"/>
    <lineage>
        <taxon>Bacteria</taxon>
        <taxon>Bacillati</taxon>
        <taxon>Actinomycetota</taxon>
        <taxon>Actinomycetes</taxon>
        <taxon>Micrococcales</taxon>
        <taxon>Micrococcaceae</taxon>
        <taxon>Arthrobacter</taxon>
    </lineage>
</organism>
<dbReference type="PANTHER" id="PTHR47268">
    <property type="entry name" value="ACYLPHOSPHATASE"/>
    <property type="match status" value="1"/>
</dbReference>
<sequence length="99" mass="10613">MAAENDGTASRTRLLARALGRVQGVGFRYWARDQAERLGLTGAALNEPDGTVKIVAEGPEAAVEEFRLALESGRTPGRIERLDASYSRATGEFTEFGVG</sequence>
<evidence type="ECO:0000256" key="4">
    <source>
        <dbReference type="ARBA" id="ARBA00047645"/>
    </source>
</evidence>
<comment type="caution">
    <text evidence="8">The sequence shown here is derived from an EMBL/GenBank/DDBJ whole genome shotgun (WGS) entry which is preliminary data.</text>
</comment>
<gene>
    <name evidence="8" type="primary">acyP</name>
    <name evidence="8" type="ORF">AHIS1636_39190</name>
</gene>
<dbReference type="InterPro" id="IPR001792">
    <property type="entry name" value="Acylphosphatase-like_dom"/>
</dbReference>
<dbReference type="PANTHER" id="PTHR47268:SF4">
    <property type="entry name" value="ACYLPHOSPHATASE"/>
    <property type="match status" value="1"/>
</dbReference>
<evidence type="ECO:0000256" key="3">
    <source>
        <dbReference type="ARBA" id="ARBA00015991"/>
    </source>
</evidence>